<keyword evidence="3" id="KW-1185">Reference proteome</keyword>
<reference evidence="3" key="1">
    <citation type="submission" date="2016-11" db="EMBL/GenBank/DDBJ databases">
        <authorList>
            <person name="Varghese N."/>
            <person name="Submissions S."/>
        </authorList>
    </citation>
    <scope>NUCLEOTIDE SEQUENCE [LARGE SCALE GENOMIC DNA]</scope>
    <source>
        <strain evidence="3">DSM 14826</strain>
    </source>
</reference>
<sequence>MKIYLDLTFIVNFFLCLTVFMLHDFVYSHKTPLRRKILASLFGSVYSILLVLYPKVFTSIYVKGLFFLLLGFIAFPIDNIGIFLKKLATLFVISFLGAGILYWFMIENIGFISIINPVISLREITKITLFLSGLVIFIPLTRVFILNVKNIFNNKKMYYQLEISIGKEKVIVRGFLDTGNSIYDPITKLPVIIVNAVTLKNLLGPEWNRWLETGYIWEVPMETQGKVTLIPFKSMGGEELLVTIKADKVKLLGEKKLRSIV</sequence>
<proteinExistence type="predicted"/>
<keyword evidence="1" id="KW-1133">Transmembrane helix</keyword>
<dbReference type="GO" id="GO:0006508">
    <property type="term" value="P:proteolysis"/>
    <property type="evidence" value="ECO:0007669"/>
    <property type="project" value="InterPro"/>
</dbReference>
<evidence type="ECO:0000256" key="1">
    <source>
        <dbReference type="SAM" id="Phobius"/>
    </source>
</evidence>
<dbReference type="RefSeq" id="WP_072905557.1">
    <property type="nucleotide sequence ID" value="NZ_FRAI01000005.1"/>
</dbReference>
<dbReference type="AlphaFoldDB" id="A0A1M6KTV8"/>
<keyword evidence="1" id="KW-0472">Membrane</keyword>
<feature type="transmembrane region" description="Helical" evidence="1">
    <location>
        <begin position="127"/>
        <end position="148"/>
    </location>
</feature>
<dbReference type="GO" id="GO:0004190">
    <property type="term" value="F:aspartic-type endopeptidase activity"/>
    <property type="evidence" value="ECO:0007669"/>
    <property type="project" value="InterPro"/>
</dbReference>
<keyword evidence="1" id="KW-0812">Transmembrane</keyword>
<dbReference type="Pfam" id="PF03419">
    <property type="entry name" value="Peptidase_U4"/>
    <property type="match status" value="1"/>
</dbReference>
<dbReference type="STRING" id="1120989.SAMN02745227_00250"/>
<feature type="transmembrane region" description="Helical" evidence="1">
    <location>
        <begin position="37"/>
        <end position="54"/>
    </location>
</feature>
<feature type="transmembrane region" description="Helical" evidence="1">
    <location>
        <begin position="6"/>
        <end position="25"/>
    </location>
</feature>
<dbReference type="GO" id="GO:0030436">
    <property type="term" value="P:asexual sporulation"/>
    <property type="evidence" value="ECO:0007669"/>
    <property type="project" value="InterPro"/>
</dbReference>
<gene>
    <name evidence="2" type="ORF">SAMN02745227_00250</name>
</gene>
<protein>
    <submittedName>
        <fullName evidence="2">Sigma-E processing peptidase SpoIIGA</fullName>
    </submittedName>
</protein>
<dbReference type="InterPro" id="IPR005081">
    <property type="entry name" value="SpoIIGA"/>
</dbReference>
<organism evidence="2 3">
    <name type="scientific">Anaerobranca californiensis DSM 14826</name>
    <dbReference type="NCBI Taxonomy" id="1120989"/>
    <lineage>
        <taxon>Bacteria</taxon>
        <taxon>Bacillati</taxon>
        <taxon>Bacillota</taxon>
        <taxon>Clostridia</taxon>
        <taxon>Eubacteriales</taxon>
        <taxon>Proteinivoracaceae</taxon>
        <taxon>Anaerobranca</taxon>
    </lineage>
</organism>
<evidence type="ECO:0000313" key="3">
    <source>
        <dbReference type="Proteomes" id="UP000243547"/>
    </source>
</evidence>
<dbReference type="OrthoDB" id="2690199at2"/>
<evidence type="ECO:0000313" key="2">
    <source>
        <dbReference type="EMBL" id="SHJ62383.1"/>
    </source>
</evidence>
<feature type="transmembrane region" description="Helical" evidence="1">
    <location>
        <begin position="60"/>
        <end position="77"/>
    </location>
</feature>
<dbReference type="Proteomes" id="UP000243547">
    <property type="component" value="Unassembled WGS sequence"/>
</dbReference>
<accession>A0A1M6KTV8</accession>
<feature type="transmembrane region" description="Helical" evidence="1">
    <location>
        <begin position="89"/>
        <end position="115"/>
    </location>
</feature>
<name>A0A1M6KTV8_9FIRM</name>
<dbReference type="EMBL" id="FRAI01000005">
    <property type="protein sequence ID" value="SHJ62383.1"/>
    <property type="molecule type" value="Genomic_DNA"/>
</dbReference>